<keyword evidence="1" id="KW-0732">Signal</keyword>
<dbReference type="Proteomes" id="UP000295717">
    <property type="component" value="Unassembled WGS sequence"/>
</dbReference>
<evidence type="ECO:0000259" key="2">
    <source>
        <dbReference type="Pfam" id="PF07143"/>
    </source>
</evidence>
<keyword evidence="4" id="KW-1185">Reference proteome</keyword>
<accession>A0A4R3MZU7</accession>
<evidence type="ECO:0000313" key="3">
    <source>
        <dbReference type="EMBL" id="TCT21995.1"/>
    </source>
</evidence>
<name>A0A4R3MZU7_9GAMM</name>
<feature type="domain" description="AttH" evidence="2">
    <location>
        <begin position="53"/>
        <end position="223"/>
    </location>
</feature>
<dbReference type="Pfam" id="PF17186">
    <property type="entry name" value="Lipocalin_9"/>
    <property type="match status" value="1"/>
</dbReference>
<dbReference type="InterPro" id="IPR023374">
    <property type="entry name" value="AttH-like_dom_sf"/>
</dbReference>
<organism evidence="3 4">
    <name type="scientific">Thiobaca trueperi</name>
    <dbReference type="NCBI Taxonomy" id="127458"/>
    <lineage>
        <taxon>Bacteria</taxon>
        <taxon>Pseudomonadati</taxon>
        <taxon>Pseudomonadota</taxon>
        <taxon>Gammaproteobacteria</taxon>
        <taxon>Chromatiales</taxon>
        <taxon>Chromatiaceae</taxon>
        <taxon>Thiobaca</taxon>
    </lineage>
</organism>
<dbReference type="PANTHER" id="PTHR38591">
    <property type="entry name" value="HYDROLASE"/>
    <property type="match status" value="1"/>
</dbReference>
<feature type="signal peptide" evidence="1">
    <location>
        <begin position="1"/>
        <end position="27"/>
    </location>
</feature>
<dbReference type="PANTHER" id="PTHR38591:SF1">
    <property type="entry name" value="BLL1000 PROTEIN"/>
    <property type="match status" value="1"/>
</dbReference>
<dbReference type="SUPFAM" id="SSF159245">
    <property type="entry name" value="AttH-like"/>
    <property type="match status" value="1"/>
</dbReference>
<dbReference type="RefSeq" id="WP_132976408.1">
    <property type="nucleotide sequence ID" value="NZ_SMAO01000003.1"/>
</dbReference>
<dbReference type="AlphaFoldDB" id="A0A4R3MZU7"/>
<dbReference type="EMBL" id="SMAO01000003">
    <property type="protein sequence ID" value="TCT21995.1"/>
    <property type="molecule type" value="Genomic_DNA"/>
</dbReference>
<proteinExistence type="predicted"/>
<dbReference type="Pfam" id="PF07143">
    <property type="entry name" value="CrtC"/>
    <property type="match status" value="1"/>
</dbReference>
<sequence length="362" mass="40697">MIRPTRHVLNRWAGLALALLLIVSAQAADFAPVLEGRQPVFPEDTGAHPDYRTEWWYITGWLTDDAGIERGFQVTFFRVGTGIGADNPSRFAPRQLILAHAAIADPVTGHLIHAERAERALEPLSGAATGHTHAWIGDWDLMLEDETYRTRIDADDFALDLTLTPAGPPVLNGRNGFSQKTPAPANASHYYSRPQLAVQGRLRLADAERTVNGRAWLDHEWSSEILPETAQGWDWIGINLHDGGSLMAFQMRQRDGSPLWAGGTFRQANGRIRILTPAQVRFNPLRRWQSPRTGADYPVEWEIEIDGRRFALRPLMDDQELDGRRSTGAVYWEGASRLIEDEIEIGRGYLEMTGYWQRQTGL</sequence>
<dbReference type="OrthoDB" id="9770826at2"/>
<reference evidence="3 4" key="1">
    <citation type="submission" date="2019-03" db="EMBL/GenBank/DDBJ databases">
        <title>Genomic Encyclopedia of Type Strains, Phase IV (KMG-IV): sequencing the most valuable type-strain genomes for metagenomic binning, comparative biology and taxonomic classification.</title>
        <authorList>
            <person name="Goeker M."/>
        </authorList>
    </citation>
    <scope>NUCLEOTIDE SEQUENCE [LARGE SCALE GENOMIC DNA]</scope>
    <source>
        <strain evidence="3 4">DSM 13587</strain>
    </source>
</reference>
<evidence type="ECO:0000256" key="1">
    <source>
        <dbReference type="SAM" id="SignalP"/>
    </source>
</evidence>
<feature type="chain" id="PRO_5020342321" evidence="1">
    <location>
        <begin position="28"/>
        <end position="362"/>
    </location>
</feature>
<evidence type="ECO:0000313" key="4">
    <source>
        <dbReference type="Proteomes" id="UP000295717"/>
    </source>
</evidence>
<keyword evidence="3" id="KW-0378">Hydrolase</keyword>
<gene>
    <name evidence="3" type="ORF">EDC35_10393</name>
</gene>
<comment type="caution">
    <text evidence="3">The sequence shown here is derived from an EMBL/GenBank/DDBJ whole genome shotgun (WGS) entry which is preliminary data.</text>
</comment>
<dbReference type="Gene3D" id="2.40.370.10">
    <property type="entry name" value="AttH-like domain"/>
    <property type="match status" value="2"/>
</dbReference>
<dbReference type="InterPro" id="IPR010791">
    <property type="entry name" value="AttH_dom"/>
</dbReference>
<protein>
    <submittedName>
        <fullName evidence="3">Putative secreted hydrolase</fullName>
    </submittedName>
</protein>
<dbReference type="GO" id="GO:0016787">
    <property type="term" value="F:hydrolase activity"/>
    <property type="evidence" value="ECO:0007669"/>
    <property type="project" value="UniProtKB-KW"/>
</dbReference>